<feature type="transmembrane region" description="Helical" evidence="1">
    <location>
        <begin position="48"/>
        <end position="67"/>
    </location>
</feature>
<dbReference type="PANTHER" id="PTHR42709:SF2">
    <property type="entry name" value="INNER MEMBRANE PROTEIN YOHD"/>
    <property type="match status" value="1"/>
</dbReference>
<feature type="domain" description="VTT" evidence="2">
    <location>
        <begin position="29"/>
        <end position="148"/>
    </location>
</feature>
<evidence type="ECO:0000256" key="1">
    <source>
        <dbReference type="SAM" id="Phobius"/>
    </source>
</evidence>
<feature type="transmembrane region" description="Helical" evidence="1">
    <location>
        <begin position="130"/>
        <end position="150"/>
    </location>
</feature>
<proteinExistence type="predicted"/>
<keyword evidence="1" id="KW-1133">Transmembrane helix</keyword>
<dbReference type="InterPro" id="IPR032816">
    <property type="entry name" value="VTT_dom"/>
</dbReference>
<dbReference type="GO" id="GO:0005886">
    <property type="term" value="C:plasma membrane"/>
    <property type="evidence" value="ECO:0007669"/>
    <property type="project" value="TreeGrafter"/>
</dbReference>
<feature type="transmembrane region" description="Helical" evidence="1">
    <location>
        <begin position="15"/>
        <end position="41"/>
    </location>
</feature>
<dbReference type="EMBL" id="FPHH01000144">
    <property type="protein sequence ID" value="SFV70419.1"/>
    <property type="molecule type" value="Genomic_DNA"/>
</dbReference>
<gene>
    <name evidence="3" type="ORF">MNB_SM-5-1246</name>
</gene>
<keyword evidence="1" id="KW-0812">Transmembrane</keyword>
<dbReference type="AlphaFoldDB" id="A0A1W1CXB2"/>
<protein>
    <submittedName>
        <fullName evidence="3">DedA family protein</fullName>
    </submittedName>
</protein>
<dbReference type="InterPro" id="IPR051311">
    <property type="entry name" value="DedA_domain"/>
</dbReference>
<feature type="transmembrane region" description="Helical" evidence="1">
    <location>
        <begin position="162"/>
        <end position="181"/>
    </location>
</feature>
<dbReference type="Pfam" id="PF09335">
    <property type="entry name" value="VTT_dom"/>
    <property type="match status" value="1"/>
</dbReference>
<accession>A0A1W1CXB2</accession>
<keyword evidence="1" id="KW-0472">Membrane</keyword>
<name>A0A1W1CXB2_9ZZZZ</name>
<feature type="transmembrane region" description="Helical" evidence="1">
    <location>
        <begin position="98"/>
        <end position="118"/>
    </location>
</feature>
<evidence type="ECO:0000259" key="2">
    <source>
        <dbReference type="Pfam" id="PF09335"/>
    </source>
</evidence>
<reference evidence="3" key="1">
    <citation type="submission" date="2016-10" db="EMBL/GenBank/DDBJ databases">
        <authorList>
            <person name="de Groot N.N."/>
        </authorList>
    </citation>
    <scope>NUCLEOTIDE SEQUENCE</scope>
</reference>
<organism evidence="3">
    <name type="scientific">hydrothermal vent metagenome</name>
    <dbReference type="NCBI Taxonomy" id="652676"/>
    <lineage>
        <taxon>unclassified sequences</taxon>
        <taxon>metagenomes</taxon>
        <taxon>ecological metagenomes</taxon>
    </lineage>
</organism>
<evidence type="ECO:0000313" key="3">
    <source>
        <dbReference type="EMBL" id="SFV70419.1"/>
    </source>
</evidence>
<sequence>MHHLLSEVTPLVNEYGLWIIFFGMMVEGTTMILVAGILCYLGMLSFTFTVFVAIFGAVAGDQLWYFLGKKYALKLLNYFPSLKKRVKKLETSVQKKGALLSFSGRFIYGGAILFPITLGVHKYDHKTFTIFDTLGVTLWSFLGILIGYMLGTSSELIFGKLAKVWHFVLILAFVVFIAWMIKKYLLIKKQ</sequence>
<dbReference type="PANTHER" id="PTHR42709">
    <property type="entry name" value="ALKALINE PHOSPHATASE LIKE PROTEIN"/>
    <property type="match status" value="1"/>
</dbReference>